<dbReference type="Proteomes" id="UP000069030">
    <property type="component" value="Chromosome"/>
</dbReference>
<dbReference type="GO" id="GO:0016747">
    <property type="term" value="F:acyltransferase activity, transferring groups other than amino-acyl groups"/>
    <property type="evidence" value="ECO:0007669"/>
    <property type="project" value="InterPro"/>
</dbReference>
<sequence length="281" mass="32136">MKIRSLREVSLRELTEVFNDSFSDYILPFHLTEDSLAFKLNSELVDLDYSIGAFDKGELVAFMLTGVKKEAEQVYYYNAGTGVRPAYRGQRLVAQMYSYAIPIWKETGSSVNLSLEVIKGNDKAIRAYKAQGYNISRDLLCFKGQPREVHYKTANVVIEDVEQVCWKTVLPFWDIQPSWQNSIAVLEKAKEDIRYKVAKVRGNIVGYVAYHKSSGKIYQLAVDKAYRNKGIAKILVNDVVNILETPILITNVDDKGVDFISFLKRIGLEHYITQHEMIMKL</sequence>
<dbReference type="AlphaFoldDB" id="A0A0S7EBM5"/>
<organism evidence="3 4">
    <name type="scientific">Myroides odoratimimus</name>
    <dbReference type="NCBI Taxonomy" id="76832"/>
    <lineage>
        <taxon>Bacteria</taxon>
        <taxon>Pseudomonadati</taxon>
        <taxon>Bacteroidota</taxon>
        <taxon>Flavobacteriia</taxon>
        <taxon>Flavobacteriales</taxon>
        <taxon>Flavobacteriaceae</taxon>
        <taxon>Myroides</taxon>
    </lineage>
</organism>
<dbReference type="KEGG" id="mod:AS202_13195"/>
<dbReference type="RefSeq" id="WP_006259100.1">
    <property type="nucleotide sequence ID" value="NZ_BCMQ01000008.1"/>
</dbReference>
<accession>A0A0S7EBM5</accession>
<dbReference type="PANTHER" id="PTHR43420:SF44">
    <property type="entry name" value="ACETYLTRANSFERASE YPEA"/>
    <property type="match status" value="1"/>
</dbReference>
<dbReference type="SUPFAM" id="SSF55729">
    <property type="entry name" value="Acyl-CoA N-acyltransferases (Nat)"/>
    <property type="match status" value="2"/>
</dbReference>
<dbReference type="PROSITE" id="PS51186">
    <property type="entry name" value="GNAT"/>
    <property type="match status" value="2"/>
</dbReference>
<dbReference type="InterPro" id="IPR050680">
    <property type="entry name" value="YpeA/RimI_acetyltransf"/>
</dbReference>
<dbReference type="PANTHER" id="PTHR43420">
    <property type="entry name" value="ACETYLTRANSFERASE"/>
    <property type="match status" value="1"/>
</dbReference>
<dbReference type="Gene3D" id="3.40.630.30">
    <property type="match status" value="2"/>
</dbReference>
<dbReference type="Pfam" id="PF00583">
    <property type="entry name" value="Acetyltransf_1"/>
    <property type="match status" value="2"/>
</dbReference>
<evidence type="ECO:0000313" key="3">
    <source>
        <dbReference type="EMBL" id="ALU27048.1"/>
    </source>
</evidence>
<dbReference type="CDD" id="cd04301">
    <property type="entry name" value="NAT_SF"/>
    <property type="match status" value="1"/>
</dbReference>
<proteinExistence type="predicted"/>
<gene>
    <name evidence="3" type="ORF">AS202_13195</name>
</gene>
<keyword evidence="2" id="KW-0012">Acyltransferase</keyword>
<evidence type="ECO:0000256" key="2">
    <source>
        <dbReference type="ARBA" id="ARBA00023315"/>
    </source>
</evidence>
<name>A0A0S7EBM5_9FLAO</name>
<evidence type="ECO:0000313" key="4">
    <source>
        <dbReference type="Proteomes" id="UP000069030"/>
    </source>
</evidence>
<reference evidence="3 4" key="1">
    <citation type="journal article" date="2016" name="J. Zhejiang Univ. Sci. B">
        <title>Antibiotic resistance mechanisms of Myroides sp.</title>
        <authorList>
            <person name="Hu S."/>
            <person name="Yuan S."/>
            <person name="Qu H."/>
            <person name="Jiang T."/>
            <person name="Zhou Y."/>
            <person name="Wang M."/>
            <person name="Ming D."/>
        </authorList>
    </citation>
    <scope>NUCLEOTIDE SEQUENCE [LARGE SCALE GENOMIC DNA]</scope>
    <source>
        <strain evidence="3 4">PR63039</strain>
    </source>
</reference>
<protein>
    <submittedName>
        <fullName evidence="3">Uncharacterized protein</fullName>
    </submittedName>
</protein>
<dbReference type="InterPro" id="IPR016181">
    <property type="entry name" value="Acyl_CoA_acyltransferase"/>
</dbReference>
<dbReference type="EMBL" id="CP013690">
    <property type="protein sequence ID" value="ALU27048.1"/>
    <property type="molecule type" value="Genomic_DNA"/>
</dbReference>
<evidence type="ECO:0000256" key="1">
    <source>
        <dbReference type="ARBA" id="ARBA00022679"/>
    </source>
</evidence>
<dbReference type="InterPro" id="IPR000182">
    <property type="entry name" value="GNAT_dom"/>
</dbReference>
<keyword evidence="1" id="KW-0808">Transferase</keyword>